<dbReference type="Gene3D" id="3.60.10.10">
    <property type="entry name" value="Endonuclease/exonuclease/phosphatase"/>
    <property type="match status" value="2"/>
</dbReference>
<dbReference type="GO" id="GO:0004445">
    <property type="term" value="F:inositol-polyphosphate 5-phosphatase activity"/>
    <property type="evidence" value="ECO:0007669"/>
    <property type="project" value="InterPro"/>
</dbReference>
<proteinExistence type="inferred from homology"/>
<feature type="region of interest" description="Disordered" evidence="3">
    <location>
        <begin position="178"/>
        <end position="198"/>
    </location>
</feature>
<evidence type="ECO:0000256" key="2">
    <source>
        <dbReference type="ARBA" id="ARBA00022801"/>
    </source>
</evidence>
<evidence type="ECO:0000313" key="5">
    <source>
        <dbReference type="EMBL" id="KAK4742204.1"/>
    </source>
</evidence>
<evidence type="ECO:0000256" key="1">
    <source>
        <dbReference type="ARBA" id="ARBA00010768"/>
    </source>
</evidence>
<reference evidence="5 6" key="1">
    <citation type="journal article" date="2023" name="Hortic Res">
        <title>Pangenome of water caltrop reveals structural variations and asymmetric subgenome divergence after allopolyploidization.</title>
        <authorList>
            <person name="Zhang X."/>
            <person name="Chen Y."/>
            <person name="Wang L."/>
            <person name="Yuan Y."/>
            <person name="Fang M."/>
            <person name="Shi L."/>
            <person name="Lu R."/>
            <person name="Comes H.P."/>
            <person name="Ma Y."/>
            <person name="Chen Y."/>
            <person name="Huang G."/>
            <person name="Zhou Y."/>
            <person name="Zheng Z."/>
            <person name="Qiu Y."/>
        </authorList>
    </citation>
    <scope>NUCLEOTIDE SEQUENCE [LARGE SCALE GENOMIC DNA]</scope>
    <source>
        <tissue evidence="5">Roots</tissue>
    </source>
</reference>
<dbReference type="FunFam" id="3.60.10.10:FF:000014">
    <property type="entry name" value="Type I inositol polyphosphate 5-phosphatase 1"/>
    <property type="match status" value="1"/>
</dbReference>
<feature type="region of interest" description="Disordered" evidence="3">
    <location>
        <begin position="48"/>
        <end position="89"/>
    </location>
</feature>
<sequence length="628" mass="71701">MRHRSKRKSESGWAELCCFGCSCLQLFWARVVMRKWLNISTKASDYSADTEDDEEDLLSDSDAEECEQHGDDSLPKDDPDDTMPAMRRRKSETFRAQYINTKELRICVGTWNVGGRLPPDDLVIDDWLGINEPADIYVIGLQEVVPLNVGNIFGAEDNRPVPKWENIIRDTLNRAQPSTAKVKYYSDPPSPSRFQPSEDIPNITDAFLLETDMDCDEEIHPIDEEPDLQVQAATVGSNYESPGNLDRVPGGRDLQRQFCSAKRLDRLNCLRTEECVGSNRKFVRMLSGSERIGLSWPEPPLNLAPQHVLGRPKSFKSIRSFQAPRSFRTCNSFKSSTSVVPLHLALLARVDLQSLLRRRRKARYVRIVSKQMVGIFLSVWVRRSLRRNIQNVKVSTVGVGAMGYIGNKGSISVSMSIYQTLFCFICTHLTSGEKDGDELKRNANVHEIHKKTLFRSILGNRLPNVIFDHEKIIWLGDLNYRINMSYEEARELISKGEWSKLAERDQLLRELRKGRAFDGWSEAALSFPPTYKYEFNSEKYYGEDPKNGRRTPAWCDRILSYGKGMRQLSYKRAELRLSDHRPVTATYMAEVEVFCARKLQRALTFTDAEIENEGIARTSGIETRNSGG</sequence>
<protein>
    <recommendedName>
        <fullName evidence="4">Inositol polyphosphate-related phosphatase domain-containing protein</fullName>
    </recommendedName>
</protein>
<dbReference type="GO" id="GO:0046856">
    <property type="term" value="P:phosphatidylinositol dephosphorylation"/>
    <property type="evidence" value="ECO:0007669"/>
    <property type="project" value="InterPro"/>
</dbReference>
<dbReference type="Proteomes" id="UP001345219">
    <property type="component" value="Chromosome 1"/>
</dbReference>
<feature type="domain" description="Inositol polyphosphate-related phosphatase" evidence="4">
    <location>
        <begin position="270"/>
        <end position="595"/>
    </location>
</feature>
<evidence type="ECO:0000256" key="3">
    <source>
        <dbReference type="SAM" id="MobiDB-lite"/>
    </source>
</evidence>
<comment type="similarity">
    <text evidence="1">Belongs to the inositol polyphosphate 5-phosphatase family.</text>
</comment>
<keyword evidence="2" id="KW-0378">Hydrolase</keyword>
<dbReference type="InterPro" id="IPR045849">
    <property type="entry name" value="IP5P_plant"/>
</dbReference>
<dbReference type="SUPFAM" id="SSF56219">
    <property type="entry name" value="DNase I-like"/>
    <property type="match status" value="1"/>
</dbReference>
<dbReference type="SMART" id="SM00128">
    <property type="entry name" value="IPPc"/>
    <property type="match status" value="1"/>
</dbReference>
<dbReference type="PANTHER" id="PTHR45666">
    <property type="entry name" value="TYPE IV INOSITOL POLYPHOSPHATE 5-PHOSPHATASE 9"/>
    <property type="match status" value="1"/>
</dbReference>
<dbReference type="FunFam" id="3.60.10.10:FF:000038">
    <property type="entry name" value="type IV inositol polyphosphate 5-phosphatase 3"/>
    <property type="match status" value="1"/>
</dbReference>
<evidence type="ECO:0000259" key="4">
    <source>
        <dbReference type="SMART" id="SM00128"/>
    </source>
</evidence>
<dbReference type="GO" id="GO:0034485">
    <property type="term" value="F:phosphatidylinositol-3,4,5-trisphosphate 5-phosphatase activity"/>
    <property type="evidence" value="ECO:0007669"/>
    <property type="project" value="TreeGrafter"/>
</dbReference>
<dbReference type="InterPro" id="IPR036691">
    <property type="entry name" value="Endo/exonu/phosph_ase_sf"/>
</dbReference>
<comment type="caution">
    <text evidence="5">The sequence shown here is derived from an EMBL/GenBank/DDBJ whole genome shotgun (WGS) entry which is preliminary data.</text>
</comment>
<feature type="compositionally biased region" description="Acidic residues" evidence="3">
    <location>
        <begin position="48"/>
        <end position="65"/>
    </location>
</feature>
<gene>
    <name evidence="5" type="ORF">SAY87_000205</name>
</gene>
<dbReference type="AlphaFoldDB" id="A0AAN7GI72"/>
<feature type="compositionally biased region" description="Basic and acidic residues" evidence="3">
    <location>
        <begin position="66"/>
        <end position="77"/>
    </location>
</feature>
<organism evidence="5 6">
    <name type="scientific">Trapa incisa</name>
    <dbReference type="NCBI Taxonomy" id="236973"/>
    <lineage>
        <taxon>Eukaryota</taxon>
        <taxon>Viridiplantae</taxon>
        <taxon>Streptophyta</taxon>
        <taxon>Embryophyta</taxon>
        <taxon>Tracheophyta</taxon>
        <taxon>Spermatophyta</taxon>
        <taxon>Magnoliopsida</taxon>
        <taxon>eudicotyledons</taxon>
        <taxon>Gunneridae</taxon>
        <taxon>Pentapetalae</taxon>
        <taxon>rosids</taxon>
        <taxon>malvids</taxon>
        <taxon>Myrtales</taxon>
        <taxon>Lythraceae</taxon>
        <taxon>Trapa</taxon>
    </lineage>
</organism>
<accession>A0AAN7GI72</accession>
<keyword evidence="6" id="KW-1185">Reference proteome</keyword>
<name>A0AAN7GI72_9MYRT</name>
<dbReference type="PANTHER" id="PTHR45666:SF5">
    <property type="entry name" value="TYPE IV INOSITOL POLYPHOSPHATE 5-PHOSPHATASE 3"/>
    <property type="match status" value="1"/>
</dbReference>
<dbReference type="GO" id="GO:0004439">
    <property type="term" value="F:phosphatidylinositol-4,5-bisphosphate 5-phosphatase activity"/>
    <property type="evidence" value="ECO:0007669"/>
    <property type="project" value="TreeGrafter"/>
</dbReference>
<evidence type="ECO:0000313" key="6">
    <source>
        <dbReference type="Proteomes" id="UP001345219"/>
    </source>
</evidence>
<dbReference type="InterPro" id="IPR000300">
    <property type="entry name" value="IPPc"/>
</dbReference>
<dbReference type="Pfam" id="PF22669">
    <property type="entry name" value="Exo_endo_phos2"/>
    <property type="match status" value="2"/>
</dbReference>
<dbReference type="EMBL" id="JAXIOK010000023">
    <property type="protein sequence ID" value="KAK4742204.1"/>
    <property type="molecule type" value="Genomic_DNA"/>
</dbReference>